<dbReference type="InterPro" id="IPR026464">
    <property type="entry name" value="NosD_copper_fam"/>
</dbReference>
<dbReference type="InterPro" id="IPR006633">
    <property type="entry name" value="Carb-bd_sugar_hydrolysis-dom"/>
</dbReference>
<evidence type="ECO:0000256" key="3">
    <source>
        <dbReference type="ARBA" id="ARBA00022786"/>
    </source>
</evidence>
<dbReference type="InterPro" id="IPR022441">
    <property type="entry name" value="Para_beta_helix_rpt-2"/>
</dbReference>
<comment type="pathway">
    <text evidence="1">Protein modification; protein ubiquitination.</text>
</comment>
<evidence type="ECO:0000313" key="5">
    <source>
        <dbReference type="EMBL" id="GBF38842.1"/>
    </source>
</evidence>
<dbReference type="NCBIfam" id="TIGR03804">
    <property type="entry name" value="para_beta_helix"/>
    <property type="match status" value="3"/>
</dbReference>
<dbReference type="InterPro" id="IPR051550">
    <property type="entry name" value="SCF-Subunits/Alg-Epimerases"/>
</dbReference>
<sequence length="431" mass="48931">MKKNSDWKGRIFRINVGYSRLVLMSAFFLFCLTPFSIFSKELEVCKEKCNFFSIQAAIDSANSGDTIRIGKGIYKEGMISISKPLVIEGSVGVVLDGLKEKHVLDIRSDKVTIRGVSIIGSGVSDTSEYAGVHAEKIKYCVIENNTFEDNAYAIYLAEVEDCIIRRNISSGNAVNEVSGGNGIHLWSSKGIRIEGNELRKHRDGIYLEFSSNLKIEENFSHDNIRYGMHFMFSSDNDFRGNRFENNSAGVAVMYSKNILIENNRFENNWGDSSYGLLLKEISESILTKNAFVHNTVAIFADGCNRNYFTYNDLKDNGWGVKILGNSESNQFVRNEFKENVFDISTNTKHSTNSFRENYWDSYDGYDLDLDKFGDIPHKPVHFFGYWVVVYPFLMVLYNSPVVNFLQAIEKAFPIVTPIDLEDPKPSMRGHV</sequence>
<keyword evidence="3" id="KW-0833">Ubl conjugation pathway</keyword>
<feature type="domain" description="Carbohydrate-binding/sugar hydrolysis" evidence="4">
    <location>
        <begin position="237"/>
        <end position="386"/>
    </location>
</feature>
<dbReference type="SMART" id="SM00710">
    <property type="entry name" value="PbH1"/>
    <property type="match status" value="7"/>
</dbReference>
<dbReference type="InterPro" id="IPR011050">
    <property type="entry name" value="Pectin_lyase_fold/virulence"/>
</dbReference>
<dbReference type="OrthoDB" id="9767990at2"/>
<accession>A0A2P2D2H2</accession>
<gene>
    <name evidence="5" type="primary">nosD</name>
    <name evidence="5" type="ORF">LPTSP1_18370</name>
</gene>
<dbReference type="AlphaFoldDB" id="A0A2P2D2H2"/>
<keyword evidence="2" id="KW-0677">Repeat</keyword>
<feature type="domain" description="Carbohydrate-binding/sugar hydrolysis" evidence="4">
    <location>
        <begin position="67"/>
        <end position="208"/>
    </location>
</feature>
<dbReference type="SUPFAM" id="SSF51126">
    <property type="entry name" value="Pectin lyase-like"/>
    <property type="match status" value="1"/>
</dbReference>
<organism evidence="5 6">
    <name type="scientific">Leptospira johnsonii</name>
    <dbReference type="NCBI Taxonomy" id="1917820"/>
    <lineage>
        <taxon>Bacteria</taxon>
        <taxon>Pseudomonadati</taxon>
        <taxon>Spirochaetota</taxon>
        <taxon>Spirochaetia</taxon>
        <taxon>Leptospirales</taxon>
        <taxon>Leptospiraceae</taxon>
        <taxon>Leptospira</taxon>
    </lineage>
</organism>
<evidence type="ECO:0000256" key="1">
    <source>
        <dbReference type="ARBA" id="ARBA00004906"/>
    </source>
</evidence>
<dbReference type="NCBIfam" id="TIGR04247">
    <property type="entry name" value="NosD_copper_fam"/>
    <property type="match status" value="1"/>
</dbReference>
<keyword evidence="6" id="KW-1185">Reference proteome</keyword>
<dbReference type="PANTHER" id="PTHR22990:SF15">
    <property type="entry name" value="F-BOX ONLY PROTEIN 10"/>
    <property type="match status" value="1"/>
</dbReference>
<dbReference type="Pfam" id="PF05048">
    <property type="entry name" value="NosD"/>
    <property type="match status" value="2"/>
</dbReference>
<protein>
    <submittedName>
        <fullName evidence="5">Nitrous oxide reductase family maturation protein NosD</fullName>
    </submittedName>
</protein>
<dbReference type="SMART" id="SM00722">
    <property type="entry name" value="CASH"/>
    <property type="match status" value="2"/>
</dbReference>
<proteinExistence type="predicted"/>
<comment type="caution">
    <text evidence="5">The sequence shown here is derived from an EMBL/GenBank/DDBJ whole genome shotgun (WGS) entry which is preliminary data.</text>
</comment>
<reference evidence="5 6" key="1">
    <citation type="submission" date="2018-02" db="EMBL/GenBank/DDBJ databases">
        <title>Novel Leptospira species isolated from soil and water in Japan.</title>
        <authorList>
            <person name="Nakao R."/>
            <person name="Masuzawa T."/>
        </authorList>
    </citation>
    <scope>NUCLEOTIDE SEQUENCE [LARGE SCALE GENOMIC DNA]</scope>
    <source>
        <strain evidence="5 6">E8</strain>
    </source>
</reference>
<evidence type="ECO:0000259" key="4">
    <source>
        <dbReference type="SMART" id="SM00722"/>
    </source>
</evidence>
<dbReference type="InterPro" id="IPR007742">
    <property type="entry name" value="NosD_dom"/>
</dbReference>
<dbReference type="InterPro" id="IPR006626">
    <property type="entry name" value="PbH1"/>
</dbReference>
<dbReference type="PANTHER" id="PTHR22990">
    <property type="entry name" value="F-BOX ONLY PROTEIN"/>
    <property type="match status" value="1"/>
</dbReference>
<dbReference type="EMBL" id="BFAY01000011">
    <property type="protein sequence ID" value="GBF38842.1"/>
    <property type="molecule type" value="Genomic_DNA"/>
</dbReference>
<dbReference type="Gene3D" id="2.160.20.10">
    <property type="entry name" value="Single-stranded right-handed beta-helix, Pectin lyase-like"/>
    <property type="match status" value="1"/>
</dbReference>
<evidence type="ECO:0000256" key="2">
    <source>
        <dbReference type="ARBA" id="ARBA00022737"/>
    </source>
</evidence>
<evidence type="ECO:0000313" key="6">
    <source>
        <dbReference type="Proteomes" id="UP000245076"/>
    </source>
</evidence>
<name>A0A2P2D2H2_9LEPT</name>
<dbReference type="Proteomes" id="UP000245076">
    <property type="component" value="Unassembled WGS sequence"/>
</dbReference>
<dbReference type="InterPro" id="IPR012334">
    <property type="entry name" value="Pectin_lyas_fold"/>
</dbReference>